<keyword evidence="3" id="KW-1185">Reference proteome</keyword>
<gene>
    <name evidence="2" type="ORF">RHAB21_04477</name>
</gene>
<dbReference type="GO" id="GO:0016740">
    <property type="term" value="F:transferase activity"/>
    <property type="evidence" value="ECO:0007669"/>
    <property type="project" value="UniProtKB-KW"/>
</dbReference>
<evidence type="ECO:0000313" key="2">
    <source>
        <dbReference type="EMBL" id="CAD7053263.1"/>
    </source>
</evidence>
<evidence type="ECO:0000256" key="1">
    <source>
        <dbReference type="ARBA" id="ARBA00022679"/>
    </source>
</evidence>
<dbReference type="InterPro" id="IPR003673">
    <property type="entry name" value="CoA-Trfase_fam_III"/>
</dbReference>
<dbReference type="PANTHER" id="PTHR48207">
    <property type="entry name" value="SUCCINATE--HYDROXYMETHYLGLUTARATE COA-TRANSFERASE"/>
    <property type="match status" value="1"/>
</dbReference>
<dbReference type="Pfam" id="PF02515">
    <property type="entry name" value="CoA_transf_3"/>
    <property type="match status" value="1"/>
</dbReference>
<proteinExistence type="predicted"/>
<dbReference type="SUPFAM" id="SSF89796">
    <property type="entry name" value="CoA-transferase family III (CaiB/BaiF)"/>
    <property type="match status" value="1"/>
</dbReference>
<dbReference type="EMBL" id="CABFWE030000013">
    <property type="protein sequence ID" value="CAD7053263.1"/>
    <property type="molecule type" value="Genomic_DNA"/>
</dbReference>
<dbReference type="Gene3D" id="3.40.50.10540">
    <property type="entry name" value="Crotonobetainyl-coa:carnitine coa-transferase, domain 1"/>
    <property type="match status" value="1"/>
</dbReference>
<dbReference type="InterPro" id="IPR023606">
    <property type="entry name" value="CoA-Trfase_III_dom_1_sf"/>
</dbReference>
<dbReference type="InterPro" id="IPR050483">
    <property type="entry name" value="CoA-transferase_III_domain"/>
</dbReference>
<protein>
    <submittedName>
        <fullName evidence="2">CoA transferase</fullName>
    </submittedName>
</protein>
<dbReference type="PANTHER" id="PTHR48207:SF4">
    <property type="entry name" value="BLL6097 PROTEIN"/>
    <property type="match status" value="1"/>
</dbReference>
<dbReference type="Gene3D" id="3.30.1540.10">
    <property type="entry name" value="formyl-coa transferase, domain 3"/>
    <property type="match status" value="1"/>
</dbReference>
<dbReference type="RefSeq" id="WP_210310838.1">
    <property type="nucleotide sequence ID" value="NZ_CABFWE030000013.1"/>
</dbReference>
<organism evidence="2 3">
    <name type="scientific">Pseudorhizobium halotolerans</name>
    <dbReference type="NCBI Taxonomy" id="1233081"/>
    <lineage>
        <taxon>Bacteria</taxon>
        <taxon>Pseudomonadati</taxon>
        <taxon>Pseudomonadota</taxon>
        <taxon>Alphaproteobacteria</taxon>
        <taxon>Hyphomicrobiales</taxon>
        <taxon>Rhizobiaceae</taxon>
        <taxon>Rhizobium/Agrobacterium group</taxon>
        <taxon>Pseudorhizobium</taxon>
    </lineage>
</organism>
<name>A0ABM8PX96_9HYPH</name>
<keyword evidence="1 2" id="KW-0808">Transferase</keyword>
<evidence type="ECO:0000313" key="3">
    <source>
        <dbReference type="Proteomes" id="UP000601041"/>
    </source>
</evidence>
<dbReference type="InterPro" id="IPR044855">
    <property type="entry name" value="CoA-Trfase_III_dom3_sf"/>
</dbReference>
<comment type="caution">
    <text evidence="2">The sequence shown here is derived from an EMBL/GenBank/DDBJ whole genome shotgun (WGS) entry which is preliminary data.</text>
</comment>
<sequence>MMLPLSNIRVVSLTHYLQGPACVQFLADLGAEVVKIERIGGAYERHWSGAQAFLNEDTSVFFLAAGRNQRSVELDFTKEEGREVLWKLIDKADVLVENFRPGTLDKYGFSWEAARERNPGLVYCSLTGYGTDGPMRAKPGQDLLIQSLSGLATLSGRADGPPILFGTAIVDQHAATLGAMGVLAALLRRQQTGVGSRVDSNLLNAALDLQVEPLNYHLNGAKLWDRSASGISSRFHQAPYGVFKTADGWLTMSLADGATLARTFGDETFASWSRNDQFELREEVNERVAIHMATRTTAEWIETFSANGIWHAKVHDYDDVLADPQVIHNGAILSYEDANAGPVRLIGHPIRFDGETMPLRRHPPMPGEQTEEVLGELGYDAIRVAEMRTTAVIGPNRAEVGFKRAANAPASAYSRKSSD</sequence>
<accession>A0ABM8PX96</accession>
<dbReference type="Proteomes" id="UP000601041">
    <property type="component" value="Unassembled WGS sequence"/>
</dbReference>
<reference evidence="2 3" key="1">
    <citation type="submission" date="2020-11" db="EMBL/GenBank/DDBJ databases">
        <authorList>
            <person name="Lassalle F."/>
        </authorList>
    </citation>
    <scope>NUCLEOTIDE SEQUENCE [LARGE SCALE GENOMIC DNA]</scope>
    <source>
        <strain evidence="2 3">AB21</strain>
    </source>
</reference>